<accession>A0ABQ0BJ45</accession>
<evidence type="ECO:0000313" key="2">
    <source>
        <dbReference type="Proteomes" id="UP001600943"/>
    </source>
</evidence>
<organism evidence="1 2">
    <name type="scientific">Blautia hominis</name>
    <dbReference type="NCBI Taxonomy" id="2025493"/>
    <lineage>
        <taxon>Bacteria</taxon>
        <taxon>Bacillati</taxon>
        <taxon>Bacillota</taxon>
        <taxon>Clostridia</taxon>
        <taxon>Lachnospirales</taxon>
        <taxon>Lachnospiraceae</taxon>
        <taxon>Blautia</taxon>
    </lineage>
</organism>
<dbReference type="Proteomes" id="UP001600943">
    <property type="component" value="Unassembled WGS sequence"/>
</dbReference>
<sequence>MNQLTIASHNHKKQLCIASRTQIESPATKAGCFFCRSSTYRKNKTGACGVKIYVGDLPLEIQNGEDGQTVKHTLRAIPKLC</sequence>
<evidence type="ECO:0000313" key="1">
    <source>
        <dbReference type="EMBL" id="GAA6411353.1"/>
    </source>
</evidence>
<name>A0ABQ0BJ45_9FIRM</name>
<proteinExistence type="predicted"/>
<protein>
    <submittedName>
        <fullName evidence="1">Uncharacterized protein</fullName>
    </submittedName>
</protein>
<reference evidence="1 2" key="1">
    <citation type="submission" date="2024-04" db="EMBL/GenBank/DDBJ databases">
        <title>Defined microbial consortia suppress multidrug-resistant proinflammatory Enterobacteriaceae via ecological control.</title>
        <authorList>
            <person name="Furuichi M."/>
            <person name="Kawaguchi T."/>
            <person name="Pust M."/>
            <person name="Yasuma K."/>
            <person name="Plichta D."/>
            <person name="Hasegawa N."/>
            <person name="Ohya T."/>
            <person name="Bhattarai S."/>
            <person name="Sasajima S."/>
            <person name="Aoto Y."/>
            <person name="Tuganbaev T."/>
            <person name="Yaginuma M."/>
            <person name="Ueda M."/>
            <person name="Okahashi N."/>
            <person name="Amafuji K."/>
            <person name="Kiridooshi Y."/>
            <person name="Sugita K."/>
            <person name="Strazar M."/>
            <person name="Skelly A."/>
            <person name="Suda W."/>
            <person name="Hattori M."/>
            <person name="Nakamoto N."/>
            <person name="Caballero S."/>
            <person name="Norman J."/>
            <person name="Olle B."/>
            <person name="Tanoue T."/>
            <person name="Arita M."/>
            <person name="Bucci V."/>
            <person name="Atarashi K."/>
            <person name="Xavier R."/>
            <person name="Honda K."/>
        </authorList>
    </citation>
    <scope>NUCLEOTIDE SEQUENCE [LARGE SCALE GENOMIC DNA]</scope>
    <source>
        <strain evidence="2">k04-0078-D8-1</strain>
    </source>
</reference>
<keyword evidence="2" id="KW-1185">Reference proteome</keyword>
<comment type="caution">
    <text evidence="1">The sequence shown here is derived from an EMBL/GenBank/DDBJ whole genome shotgun (WGS) entry which is preliminary data.</text>
</comment>
<dbReference type="EMBL" id="BAABYW010000002">
    <property type="protein sequence ID" value="GAA6411353.1"/>
    <property type="molecule type" value="Genomic_DNA"/>
</dbReference>
<gene>
    <name evidence="1" type="ORF">K040078D81_54700</name>
</gene>